<evidence type="ECO:0000313" key="2">
    <source>
        <dbReference type="EMBL" id="TDX51927.1"/>
    </source>
</evidence>
<dbReference type="NCBIfam" id="TIGR02530">
    <property type="entry name" value="flg_new"/>
    <property type="match status" value="1"/>
</dbReference>
<comment type="caution">
    <text evidence="2">The sequence shown here is derived from an EMBL/GenBank/DDBJ whole genome shotgun (WGS) entry which is preliminary data.</text>
</comment>
<dbReference type="RefSeq" id="WP_018250114.1">
    <property type="nucleotide sequence ID" value="NZ_SOEG01000009.1"/>
</dbReference>
<dbReference type="Proteomes" id="UP000295832">
    <property type="component" value="Unassembled WGS sequence"/>
</dbReference>
<proteinExistence type="predicted"/>
<evidence type="ECO:0000256" key="1">
    <source>
        <dbReference type="SAM" id="MobiDB-lite"/>
    </source>
</evidence>
<name>A0A4R8GZ66_9FIRM</name>
<dbReference type="STRING" id="926561.GCA_000379025_02980"/>
<organism evidence="2 3">
    <name type="scientific">Orenia marismortui</name>
    <dbReference type="NCBI Taxonomy" id="46469"/>
    <lineage>
        <taxon>Bacteria</taxon>
        <taxon>Bacillati</taxon>
        <taxon>Bacillota</taxon>
        <taxon>Clostridia</taxon>
        <taxon>Halanaerobiales</taxon>
        <taxon>Halobacteroidaceae</taxon>
        <taxon>Orenia</taxon>
    </lineage>
</organism>
<keyword evidence="2" id="KW-0969">Cilium</keyword>
<dbReference type="InterPro" id="IPR013367">
    <property type="entry name" value="Flagellar_put"/>
</dbReference>
<reference evidence="2 3" key="1">
    <citation type="submission" date="2019-03" db="EMBL/GenBank/DDBJ databases">
        <title>Subsurface microbial communities from deep shales in Ohio and West Virginia, USA.</title>
        <authorList>
            <person name="Wrighton K."/>
        </authorList>
    </citation>
    <scope>NUCLEOTIDE SEQUENCE [LARGE SCALE GENOMIC DNA]</scope>
    <source>
        <strain evidence="2 3">MSL 6dP</strain>
    </source>
</reference>
<dbReference type="EMBL" id="SOEG01000009">
    <property type="protein sequence ID" value="TDX51927.1"/>
    <property type="molecule type" value="Genomic_DNA"/>
</dbReference>
<evidence type="ECO:0000313" key="3">
    <source>
        <dbReference type="Proteomes" id="UP000295832"/>
    </source>
</evidence>
<keyword evidence="3" id="KW-1185">Reference proteome</keyword>
<accession>A0A4R8GZ66</accession>
<feature type="compositionally biased region" description="Polar residues" evidence="1">
    <location>
        <begin position="1"/>
        <end position="15"/>
    </location>
</feature>
<keyword evidence="2" id="KW-0282">Flagellum</keyword>
<keyword evidence="2" id="KW-0966">Cell projection</keyword>
<protein>
    <submittedName>
        <fullName evidence="2">Flagellar operon protein</fullName>
    </submittedName>
</protein>
<feature type="region of interest" description="Disordered" evidence="1">
    <location>
        <begin position="1"/>
        <end position="28"/>
    </location>
</feature>
<dbReference type="Pfam" id="PF12611">
    <property type="entry name" value="Flagellar_put"/>
    <property type="match status" value="1"/>
</dbReference>
<sequence>MNKIYSNRSLHLSQQSHRKSDNIDKNSSSDSFKALLKNKLDDNDGLKLSKHAVKRLRSRKIGFTNRDIDKLETAIDKAKSKGAKESLVLIDNNAFIVSVKNNTVITAMDKDSMEENLFTNIDSAIVMK</sequence>
<gene>
    <name evidence="2" type="ORF">C7959_10950</name>
</gene>
<dbReference type="AlphaFoldDB" id="A0A4R8GZ66"/>